<protein>
    <recommendedName>
        <fullName evidence="5">RING-CH-type domain-containing protein</fullName>
    </recommendedName>
</protein>
<dbReference type="GO" id="GO:0008270">
    <property type="term" value="F:zinc ion binding"/>
    <property type="evidence" value="ECO:0007669"/>
    <property type="project" value="UniProtKB-KW"/>
</dbReference>
<evidence type="ECO:0000256" key="4">
    <source>
        <dbReference type="SAM" id="MobiDB-lite"/>
    </source>
</evidence>
<name>A0A9Q1K675_9CARY</name>
<keyword evidence="1" id="KW-0479">Metal-binding</keyword>
<feature type="region of interest" description="Disordered" evidence="4">
    <location>
        <begin position="194"/>
        <end position="220"/>
    </location>
</feature>
<keyword evidence="3" id="KW-0862">Zinc</keyword>
<accession>A0A9Q1K675</accession>
<dbReference type="SUPFAM" id="SSF57850">
    <property type="entry name" value="RING/U-box"/>
    <property type="match status" value="1"/>
</dbReference>
<evidence type="ECO:0000313" key="7">
    <source>
        <dbReference type="Proteomes" id="UP001153076"/>
    </source>
</evidence>
<proteinExistence type="predicted"/>
<evidence type="ECO:0000259" key="5">
    <source>
        <dbReference type="PROSITE" id="PS51292"/>
    </source>
</evidence>
<sequence>MGHETVDGFQETEKPHLGSAINGEQGNGSCKFESGCSSEPVISVPEEPPSSNCCSTSSVETAVVVIGSENRTIDSISREGDEVSKMKHEDKSWVVDVKCGETEMSEGEKVCRICHLSSEQPFKGSSTGAKMELICLGCGCNGELGVAHLHCAEAWFKLKGNRNCEICGVMVNNIRGVGADKFMEEWIESGVRNNGIDVNAPNSSQSSREEKYHDNMTSTKLRPDQIEGRSILEVAVSQRDIKYAESEVET</sequence>
<dbReference type="OrthoDB" id="1734943at2759"/>
<feature type="domain" description="RING-CH-type" evidence="5">
    <location>
        <begin position="103"/>
        <end position="174"/>
    </location>
</feature>
<dbReference type="Pfam" id="PF12906">
    <property type="entry name" value="RINGv"/>
    <property type="match status" value="1"/>
</dbReference>
<feature type="compositionally biased region" description="Basic and acidic residues" evidence="4">
    <location>
        <begin position="1"/>
        <end position="16"/>
    </location>
</feature>
<keyword evidence="2" id="KW-0863">Zinc-finger</keyword>
<dbReference type="SMART" id="SM00744">
    <property type="entry name" value="RINGv"/>
    <property type="match status" value="1"/>
</dbReference>
<dbReference type="Gene3D" id="3.30.40.10">
    <property type="entry name" value="Zinc/RING finger domain, C3HC4 (zinc finger)"/>
    <property type="match status" value="1"/>
</dbReference>
<keyword evidence="7" id="KW-1185">Reference proteome</keyword>
<dbReference type="InterPro" id="IPR011016">
    <property type="entry name" value="Znf_RING-CH"/>
</dbReference>
<gene>
    <name evidence="6" type="ORF">Cgig2_005321</name>
</gene>
<dbReference type="PANTHER" id="PTHR46214:SF8">
    <property type="entry name" value="RING_FYVE_PHD ZINC FINGER SUPERFAMILY PROTEIN"/>
    <property type="match status" value="1"/>
</dbReference>
<feature type="region of interest" description="Disordered" evidence="4">
    <location>
        <begin position="1"/>
        <end position="25"/>
    </location>
</feature>
<dbReference type="PANTHER" id="PTHR46214">
    <property type="entry name" value="ZINC FINGER, RING-CH-TYPE"/>
    <property type="match status" value="1"/>
</dbReference>
<evidence type="ECO:0000313" key="6">
    <source>
        <dbReference type="EMBL" id="KAJ8437570.1"/>
    </source>
</evidence>
<evidence type="ECO:0000256" key="1">
    <source>
        <dbReference type="ARBA" id="ARBA00022723"/>
    </source>
</evidence>
<dbReference type="InterPro" id="IPR013083">
    <property type="entry name" value="Znf_RING/FYVE/PHD"/>
</dbReference>
<dbReference type="Proteomes" id="UP001153076">
    <property type="component" value="Unassembled WGS sequence"/>
</dbReference>
<dbReference type="PROSITE" id="PS51292">
    <property type="entry name" value="ZF_RING_CH"/>
    <property type="match status" value="1"/>
</dbReference>
<organism evidence="6 7">
    <name type="scientific">Carnegiea gigantea</name>
    <dbReference type="NCBI Taxonomy" id="171969"/>
    <lineage>
        <taxon>Eukaryota</taxon>
        <taxon>Viridiplantae</taxon>
        <taxon>Streptophyta</taxon>
        <taxon>Embryophyta</taxon>
        <taxon>Tracheophyta</taxon>
        <taxon>Spermatophyta</taxon>
        <taxon>Magnoliopsida</taxon>
        <taxon>eudicotyledons</taxon>
        <taxon>Gunneridae</taxon>
        <taxon>Pentapetalae</taxon>
        <taxon>Caryophyllales</taxon>
        <taxon>Cactineae</taxon>
        <taxon>Cactaceae</taxon>
        <taxon>Cactoideae</taxon>
        <taxon>Echinocereeae</taxon>
        <taxon>Carnegiea</taxon>
    </lineage>
</organism>
<dbReference type="AlphaFoldDB" id="A0A9Q1K675"/>
<reference evidence="6" key="1">
    <citation type="submission" date="2022-04" db="EMBL/GenBank/DDBJ databases">
        <title>Carnegiea gigantea Genome sequencing and assembly v2.</title>
        <authorList>
            <person name="Copetti D."/>
            <person name="Sanderson M.J."/>
            <person name="Burquez A."/>
            <person name="Wojciechowski M.F."/>
        </authorList>
    </citation>
    <scope>NUCLEOTIDE SEQUENCE</scope>
    <source>
        <strain evidence="6">SGP5-SGP5p</strain>
        <tissue evidence="6">Aerial part</tissue>
    </source>
</reference>
<evidence type="ECO:0000256" key="3">
    <source>
        <dbReference type="ARBA" id="ARBA00022833"/>
    </source>
</evidence>
<evidence type="ECO:0000256" key="2">
    <source>
        <dbReference type="ARBA" id="ARBA00022771"/>
    </source>
</evidence>
<dbReference type="EMBL" id="JAKOGI010000291">
    <property type="protein sequence ID" value="KAJ8437570.1"/>
    <property type="molecule type" value="Genomic_DNA"/>
</dbReference>
<comment type="caution">
    <text evidence="6">The sequence shown here is derived from an EMBL/GenBank/DDBJ whole genome shotgun (WGS) entry which is preliminary data.</text>
</comment>